<reference evidence="2" key="1">
    <citation type="submission" date="2021-01" db="EMBL/GenBank/DDBJ databases">
        <authorList>
            <consortium name="Genoscope - CEA"/>
            <person name="William W."/>
        </authorList>
    </citation>
    <scope>NUCLEOTIDE SEQUENCE</scope>
</reference>
<dbReference type="AlphaFoldDB" id="A0A8S1QAF1"/>
<comment type="caution">
    <text evidence="2">The sequence shown here is derived from an EMBL/GenBank/DDBJ whole genome shotgun (WGS) entry which is preliminary data.</text>
</comment>
<dbReference type="GO" id="GO:0097361">
    <property type="term" value="C:cytosolic [4Fe-4S] assembly targeting complex"/>
    <property type="evidence" value="ECO:0007669"/>
    <property type="project" value="TreeGrafter"/>
</dbReference>
<dbReference type="InterPro" id="IPR001680">
    <property type="entry name" value="WD40_rpt"/>
</dbReference>
<dbReference type="PANTHER" id="PTHR19920:SF0">
    <property type="entry name" value="CYTOSOLIC IRON-SULFUR PROTEIN ASSEMBLY PROTEIN CIAO1-RELATED"/>
    <property type="match status" value="1"/>
</dbReference>
<accession>A0A8S1QAF1</accession>
<feature type="repeat" description="WD" evidence="1">
    <location>
        <begin position="225"/>
        <end position="256"/>
    </location>
</feature>
<dbReference type="SMART" id="SM00320">
    <property type="entry name" value="WD40"/>
    <property type="match status" value="3"/>
</dbReference>
<evidence type="ECO:0000256" key="1">
    <source>
        <dbReference type="PROSITE-ProRule" id="PRU00221"/>
    </source>
</evidence>
<evidence type="ECO:0008006" key="4">
    <source>
        <dbReference type="Google" id="ProtNLM"/>
    </source>
</evidence>
<dbReference type="OrthoDB" id="308394at2759"/>
<feature type="repeat" description="WD" evidence="1">
    <location>
        <begin position="180"/>
        <end position="212"/>
    </location>
</feature>
<keyword evidence="3" id="KW-1185">Reference proteome</keyword>
<dbReference type="PROSITE" id="PS50294">
    <property type="entry name" value="WD_REPEATS_REGION"/>
    <property type="match status" value="1"/>
</dbReference>
<dbReference type="PANTHER" id="PTHR19920">
    <property type="entry name" value="WD40 PROTEIN CIAO1"/>
    <property type="match status" value="1"/>
</dbReference>
<keyword evidence="1" id="KW-0853">WD repeat</keyword>
<evidence type="ECO:0000313" key="3">
    <source>
        <dbReference type="Proteomes" id="UP000692954"/>
    </source>
</evidence>
<protein>
    <recommendedName>
        <fullName evidence="4">WD40-repeat-containing domain</fullName>
    </recommendedName>
</protein>
<dbReference type="EMBL" id="CAJJDN010000098">
    <property type="protein sequence ID" value="CAD8111320.1"/>
    <property type="molecule type" value="Genomic_DNA"/>
</dbReference>
<gene>
    <name evidence="2" type="ORF">PSON_ATCC_30995.1.T0980005</name>
</gene>
<proteinExistence type="predicted"/>
<sequence>MTTKQLFNRQFESHIKELQIYSDSTFDQINNFIDQVFLMDSLMAKPYNTQLELFFPKFDSFNFIDLQKLQSQIFEEVKPLINQKINEKDQFKLQSNSNSQSFIQSQQSQSIEQPQIKYTTPELNLQQFKYQIIKDYSIQEAQRCRAIAIKKDCSIVAVNCDKLIKIFQFKQGAMKQIQILNEHKNNVTTLNFMQKSNQLISGDYVGNIVIWQKNNNNQWNPSQKFKGHSDYINCLILNSNEDLFISCSDDKIIKFWIKQNDWTYQQSITNHTGSVYSISLNDQQDTVISCGIDKMILVIEHSEQFKRWFVIYNITVDFYGKRLCFISNNLFTFQPNDGNQMHVYEMNSVSKQFTKTKEITINQGFDDWQLFPQQYNKQKQILVNKHGEYVNFIKKTEKDGFKVEQSIQFNTNELFGQLSDDGEYFISWDGTSKQIQIRRYREE</sequence>
<dbReference type="Proteomes" id="UP000692954">
    <property type="component" value="Unassembled WGS sequence"/>
</dbReference>
<evidence type="ECO:0000313" key="2">
    <source>
        <dbReference type="EMBL" id="CAD8111320.1"/>
    </source>
</evidence>
<organism evidence="2 3">
    <name type="scientific">Paramecium sonneborni</name>
    <dbReference type="NCBI Taxonomy" id="65129"/>
    <lineage>
        <taxon>Eukaryota</taxon>
        <taxon>Sar</taxon>
        <taxon>Alveolata</taxon>
        <taxon>Ciliophora</taxon>
        <taxon>Intramacronucleata</taxon>
        <taxon>Oligohymenophorea</taxon>
        <taxon>Peniculida</taxon>
        <taxon>Parameciidae</taxon>
        <taxon>Paramecium</taxon>
    </lineage>
</organism>
<dbReference type="Pfam" id="PF00400">
    <property type="entry name" value="WD40"/>
    <property type="match status" value="3"/>
</dbReference>
<name>A0A8S1QAF1_9CILI</name>
<dbReference type="PROSITE" id="PS50082">
    <property type="entry name" value="WD_REPEATS_2"/>
    <property type="match status" value="2"/>
</dbReference>
<dbReference type="GO" id="GO:0016226">
    <property type="term" value="P:iron-sulfur cluster assembly"/>
    <property type="evidence" value="ECO:0007669"/>
    <property type="project" value="TreeGrafter"/>
</dbReference>